<comment type="caution">
    <text evidence="1">The sequence shown here is derived from an EMBL/GenBank/DDBJ whole genome shotgun (WGS) entry which is preliminary data.</text>
</comment>
<feature type="non-terminal residue" evidence="1">
    <location>
        <position position="1"/>
    </location>
</feature>
<dbReference type="Proteomes" id="UP001488838">
    <property type="component" value="Unassembled WGS sequence"/>
</dbReference>
<evidence type="ECO:0000313" key="2">
    <source>
        <dbReference type="Proteomes" id="UP001488838"/>
    </source>
</evidence>
<organism evidence="1 2">
    <name type="scientific">Myodes glareolus</name>
    <name type="common">Bank vole</name>
    <name type="synonym">Clethrionomys glareolus</name>
    <dbReference type="NCBI Taxonomy" id="447135"/>
    <lineage>
        <taxon>Eukaryota</taxon>
        <taxon>Metazoa</taxon>
        <taxon>Chordata</taxon>
        <taxon>Craniata</taxon>
        <taxon>Vertebrata</taxon>
        <taxon>Euteleostomi</taxon>
        <taxon>Mammalia</taxon>
        <taxon>Eutheria</taxon>
        <taxon>Euarchontoglires</taxon>
        <taxon>Glires</taxon>
        <taxon>Rodentia</taxon>
        <taxon>Myomorpha</taxon>
        <taxon>Muroidea</taxon>
        <taxon>Cricetidae</taxon>
        <taxon>Arvicolinae</taxon>
        <taxon>Myodes</taxon>
    </lineage>
</organism>
<dbReference type="AlphaFoldDB" id="A0AAW0IY18"/>
<sequence>VSGRWKKRIPGYLESKSIPGSDLNIFGVAVVYGVGV</sequence>
<protein>
    <submittedName>
        <fullName evidence="1">Uncharacterized protein</fullName>
    </submittedName>
</protein>
<accession>A0AAW0IY18</accession>
<proteinExistence type="predicted"/>
<gene>
    <name evidence="1" type="ORF">U0070_008361</name>
</gene>
<keyword evidence="2" id="KW-1185">Reference proteome</keyword>
<reference evidence="1 2" key="1">
    <citation type="journal article" date="2023" name="bioRxiv">
        <title>Conserved and derived expression patterns and positive selection on dental genes reveal complex evolutionary context of ever-growing rodent molars.</title>
        <authorList>
            <person name="Calamari Z.T."/>
            <person name="Song A."/>
            <person name="Cohen E."/>
            <person name="Akter M."/>
            <person name="Roy R.D."/>
            <person name="Hallikas O."/>
            <person name="Christensen M.M."/>
            <person name="Li P."/>
            <person name="Marangoni P."/>
            <person name="Jernvall J."/>
            <person name="Klein O.D."/>
        </authorList>
    </citation>
    <scope>NUCLEOTIDE SEQUENCE [LARGE SCALE GENOMIC DNA]</scope>
    <source>
        <strain evidence="1">V071</strain>
    </source>
</reference>
<dbReference type="EMBL" id="JBBHLL010000082">
    <property type="protein sequence ID" value="KAK7819233.1"/>
    <property type="molecule type" value="Genomic_DNA"/>
</dbReference>
<name>A0AAW0IY18_MYOGA</name>
<evidence type="ECO:0000313" key="1">
    <source>
        <dbReference type="EMBL" id="KAK7819233.1"/>
    </source>
</evidence>